<accession>A0A5C5FN18</accession>
<organism evidence="3 4">
    <name type="scientific">Rhodotorula diobovata</name>
    <dbReference type="NCBI Taxonomy" id="5288"/>
    <lineage>
        <taxon>Eukaryota</taxon>
        <taxon>Fungi</taxon>
        <taxon>Dikarya</taxon>
        <taxon>Basidiomycota</taxon>
        <taxon>Pucciniomycotina</taxon>
        <taxon>Microbotryomycetes</taxon>
        <taxon>Sporidiobolales</taxon>
        <taxon>Sporidiobolaceae</taxon>
        <taxon>Rhodotorula</taxon>
    </lineage>
</organism>
<evidence type="ECO:0000256" key="1">
    <source>
        <dbReference type="SAM" id="MobiDB-lite"/>
    </source>
</evidence>
<dbReference type="InterPro" id="IPR029058">
    <property type="entry name" value="AB_hydrolase_fold"/>
</dbReference>
<dbReference type="Proteomes" id="UP000311382">
    <property type="component" value="Unassembled WGS sequence"/>
</dbReference>
<keyword evidence="4" id="KW-1185">Reference proteome</keyword>
<dbReference type="SUPFAM" id="SSF53474">
    <property type="entry name" value="alpha/beta-Hydrolases"/>
    <property type="match status" value="1"/>
</dbReference>
<dbReference type="EMBL" id="SOZI01000184">
    <property type="protein sequence ID" value="TNY17672.1"/>
    <property type="molecule type" value="Genomic_DNA"/>
</dbReference>
<name>A0A5C5FN18_9BASI</name>
<dbReference type="PANTHER" id="PTHR11559">
    <property type="entry name" value="CARBOXYLESTERASE"/>
    <property type="match status" value="1"/>
</dbReference>
<evidence type="ECO:0000259" key="2">
    <source>
        <dbReference type="Pfam" id="PF00135"/>
    </source>
</evidence>
<feature type="region of interest" description="Disordered" evidence="1">
    <location>
        <begin position="1"/>
        <end position="21"/>
    </location>
</feature>
<protein>
    <submittedName>
        <fullName evidence="3">Carboxylesterase</fullName>
    </submittedName>
</protein>
<feature type="compositionally biased region" description="Pro residues" evidence="1">
    <location>
        <begin position="397"/>
        <end position="407"/>
    </location>
</feature>
<feature type="domain" description="Carboxylesterase type B" evidence="2">
    <location>
        <begin position="46"/>
        <end position="547"/>
    </location>
</feature>
<dbReference type="STRING" id="5288.A0A5C5FN18"/>
<reference evidence="3 4" key="1">
    <citation type="submission" date="2019-03" db="EMBL/GenBank/DDBJ databases">
        <title>Rhodosporidium diobovatum UCD-FST 08-225 genome sequencing, assembly, and annotation.</title>
        <authorList>
            <person name="Fakankun I.U."/>
            <person name="Fristensky B."/>
            <person name="Levin D.B."/>
        </authorList>
    </citation>
    <scope>NUCLEOTIDE SEQUENCE [LARGE SCALE GENOMIC DNA]</scope>
    <source>
        <strain evidence="3 4">UCD-FST 08-225</strain>
    </source>
</reference>
<evidence type="ECO:0000313" key="4">
    <source>
        <dbReference type="Proteomes" id="UP000311382"/>
    </source>
</evidence>
<proteinExistence type="predicted"/>
<dbReference type="InterPro" id="IPR002018">
    <property type="entry name" value="CarbesteraseB"/>
</dbReference>
<gene>
    <name evidence="3" type="ORF">DMC30DRAFT_449535</name>
</gene>
<dbReference type="Gene3D" id="3.40.50.1820">
    <property type="entry name" value="alpha/beta hydrolase"/>
    <property type="match status" value="1"/>
</dbReference>
<dbReference type="AlphaFoldDB" id="A0A5C5FN18"/>
<evidence type="ECO:0000313" key="3">
    <source>
        <dbReference type="EMBL" id="TNY17672.1"/>
    </source>
</evidence>
<dbReference type="InterPro" id="IPR050309">
    <property type="entry name" value="Type-B_Carboxylest/Lipase"/>
</dbReference>
<comment type="caution">
    <text evidence="3">The sequence shown here is derived from an EMBL/GenBank/DDBJ whole genome shotgun (WGS) entry which is preliminary data.</text>
</comment>
<sequence>MAPVSLTVDTQHGPVVGFHDSHPLRLTSSALDSESSPPRPDGARRSPVAKWLGIPYATAQRFRRPTAPEPWTEPRQCFEFGSQFPQPPSNTELLLSRLPGFLLRTHIPTSEGSHFVNVFAPGDVHQGEDLPVLVWVYGGALNNGDAGRFFYDPTELVRDSAARDQRCIVVTLNYRTNIFGFCASQDLVEEDPHGLAGNYGLYDVVSALEWVQSNIRLFGGSPERVTAFGQSAGAFLISHLLVSGRRLFQRAICQSGAANTMMLRPVDKAYPAYDPILTSLGVDPTTSSPSARLAALRAAPASQLLDLHKATHSLSGLSLALEPEAGGRGTWTRDTMRRLERGERDEWVREVVMGVTEDEGTVFANMLGLVSPAAFDAYVSQFPASIQPRIRNAYLPSSPPGSGPGPHPAEGSVPLTHLPGARLLADQIFVHPVLAQAEALSSGSGSGSESEGTRARVWLYRLRTGPSSIRAHPAGAQLGAFHSIDLPCVFNSRSLWEGDAAKGSEGRAREVRGDEATAREVGTRWVAFATTGEPDPAWPPFDPSSPSQLVFAHDGATSVEPLDDTLVRGKRLELYFEGHEDEGEGEEVLGTADE</sequence>
<dbReference type="Pfam" id="PF00135">
    <property type="entry name" value="COesterase"/>
    <property type="match status" value="1"/>
</dbReference>
<feature type="region of interest" description="Disordered" evidence="1">
    <location>
        <begin position="393"/>
        <end position="415"/>
    </location>
</feature>
<dbReference type="OrthoDB" id="408631at2759"/>